<feature type="compositionally biased region" description="Low complexity" evidence="1">
    <location>
        <begin position="83"/>
        <end position="94"/>
    </location>
</feature>
<gene>
    <name evidence="2" type="ORF">HYC85_029382</name>
</gene>
<accession>A0A7J7FZ48</accession>
<feature type="compositionally biased region" description="Basic residues" evidence="1">
    <location>
        <begin position="140"/>
        <end position="161"/>
    </location>
</feature>
<proteinExistence type="predicted"/>
<keyword evidence="3" id="KW-1185">Reference proteome</keyword>
<feature type="region of interest" description="Disordered" evidence="1">
    <location>
        <begin position="68"/>
        <end position="176"/>
    </location>
</feature>
<dbReference type="EMBL" id="JACBKZ010000014">
    <property type="protein sequence ID" value="KAF5933211.1"/>
    <property type="molecule type" value="Genomic_DNA"/>
</dbReference>
<dbReference type="AlphaFoldDB" id="A0A7J7FZ48"/>
<feature type="compositionally biased region" description="Basic and acidic residues" evidence="1">
    <location>
        <begin position="1"/>
        <end position="13"/>
    </location>
</feature>
<reference evidence="2 3" key="2">
    <citation type="submission" date="2020-07" db="EMBL/GenBank/DDBJ databases">
        <title>Genome assembly of wild tea tree DASZ reveals pedigree and selection history of tea varieties.</title>
        <authorList>
            <person name="Zhang W."/>
        </authorList>
    </citation>
    <scope>NUCLEOTIDE SEQUENCE [LARGE SCALE GENOMIC DNA]</scope>
    <source>
        <strain evidence="3">cv. G240</strain>
        <tissue evidence="2">Leaf</tissue>
    </source>
</reference>
<protein>
    <submittedName>
        <fullName evidence="2">Uncharacterized protein</fullName>
    </submittedName>
</protein>
<feature type="region of interest" description="Disordered" evidence="1">
    <location>
        <begin position="1"/>
        <end position="55"/>
    </location>
</feature>
<feature type="compositionally biased region" description="Basic residues" evidence="1">
    <location>
        <begin position="104"/>
        <end position="133"/>
    </location>
</feature>
<comment type="caution">
    <text evidence="2">The sequence shown here is derived from an EMBL/GenBank/DDBJ whole genome shotgun (WGS) entry which is preliminary data.</text>
</comment>
<evidence type="ECO:0000313" key="2">
    <source>
        <dbReference type="EMBL" id="KAF5933211.1"/>
    </source>
</evidence>
<name>A0A7J7FZ48_CAMSI</name>
<feature type="compositionally biased region" description="Basic and acidic residues" evidence="1">
    <location>
        <begin position="70"/>
        <end position="82"/>
    </location>
</feature>
<evidence type="ECO:0000313" key="3">
    <source>
        <dbReference type="Proteomes" id="UP000593564"/>
    </source>
</evidence>
<sequence length="176" mass="20675">MPDCARRVEDGSFHKSMKIGKNAKPQNGGKKKTLLKDNRVPIHNTKGKFSPPLDGLLHRQRTAAILLDSNDSRISKPFDMDKTTLLPLRGPLGRKPGRATQAKVRTRKRTKRTKKNKNAKNEKKKKRKMKKIKRKDEKEKRRKKMKRIEKKRRTKLARLKTQKGQPWQKLERKRRG</sequence>
<organism evidence="2 3">
    <name type="scientific">Camellia sinensis</name>
    <name type="common">Tea plant</name>
    <name type="synonym">Thea sinensis</name>
    <dbReference type="NCBI Taxonomy" id="4442"/>
    <lineage>
        <taxon>Eukaryota</taxon>
        <taxon>Viridiplantae</taxon>
        <taxon>Streptophyta</taxon>
        <taxon>Embryophyta</taxon>
        <taxon>Tracheophyta</taxon>
        <taxon>Spermatophyta</taxon>
        <taxon>Magnoliopsida</taxon>
        <taxon>eudicotyledons</taxon>
        <taxon>Gunneridae</taxon>
        <taxon>Pentapetalae</taxon>
        <taxon>asterids</taxon>
        <taxon>Ericales</taxon>
        <taxon>Theaceae</taxon>
        <taxon>Camellia</taxon>
    </lineage>
</organism>
<reference evidence="3" key="1">
    <citation type="journal article" date="2020" name="Nat. Commun.">
        <title>Genome assembly of wild tea tree DASZ reveals pedigree and selection history of tea varieties.</title>
        <authorList>
            <person name="Zhang W."/>
            <person name="Zhang Y."/>
            <person name="Qiu H."/>
            <person name="Guo Y."/>
            <person name="Wan H."/>
            <person name="Zhang X."/>
            <person name="Scossa F."/>
            <person name="Alseekh S."/>
            <person name="Zhang Q."/>
            <person name="Wang P."/>
            <person name="Xu L."/>
            <person name="Schmidt M.H."/>
            <person name="Jia X."/>
            <person name="Li D."/>
            <person name="Zhu A."/>
            <person name="Guo F."/>
            <person name="Chen W."/>
            <person name="Ni D."/>
            <person name="Usadel B."/>
            <person name="Fernie A.R."/>
            <person name="Wen W."/>
        </authorList>
    </citation>
    <scope>NUCLEOTIDE SEQUENCE [LARGE SCALE GENOMIC DNA]</scope>
    <source>
        <strain evidence="3">cv. G240</strain>
    </source>
</reference>
<dbReference type="Proteomes" id="UP000593564">
    <property type="component" value="Unassembled WGS sequence"/>
</dbReference>
<evidence type="ECO:0000256" key="1">
    <source>
        <dbReference type="SAM" id="MobiDB-lite"/>
    </source>
</evidence>